<keyword evidence="1" id="KW-0540">Nuclease</keyword>
<dbReference type="GO" id="GO:0016787">
    <property type="term" value="F:hydrolase activity"/>
    <property type="evidence" value="ECO:0007669"/>
    <property type="project" value="UniProtKB-KW"/>
</dbReference>
<name>A0A7W8G8B8_9SPIR</name>
<proteinExistence type="predicted"/>
<evidence type="ECO:0000313" key="4">
    <source>
        <dbReference type="Proteomes" id="UP000518887"/>
    </source>
</evidence>
<protein>
    <submittedName>
        <fullName evidence="3">CRISPR-associated protein Cas2</fullName>
    </submittedName>
</protein>
<comment type="caution">
    <text evidence="3">The sequence shown here is derived from an EMBL/GenBank/DDBJ whole genome shotgun (WGS) entry which is preliminary data.</text>
</comment>
<accession>A0A7W8G8B8</accession>
<dbReference type="RefSeq" id="WP_184658290.1">
    <property type="nucleotide sequence ID" value="NZ_CP031518.1"/>
</dbReference>
<dbReference type="GO" id="GO:0004518">
    <property type="term" value="F:nuclease activity"/>
    <property type="evidence" value="ECO:0007669"/>
    <property type="project" value="UniProtKB-KW"/>
</dbReference>
<dbReference type="Pfam" id="PF09827">
    <property type="entry name" value="CRISPR_Cas2"/>
    <property type="match status" value="1"/>
</dbReference>
<keyword evidence="2" id="KW-0378">Hydrolase</keyword>
<dbReference type="EMBL" id="JACHFQ010000003">
    <property type="protein sequence ID" value="MBB5225728.1"/>
    <property type="molecule type" value="Genomic_DNA"/>
</dbReference>
<reference evidence="3 4" key="1">
    <citation type="submission" date="2020-08" db="EMBL/GenBank/DDBJ databases">
        <title>Genomic Encyclopedia of Type Strains, Phase IV (KMG-IV): sequencing the most valuable type-strain genomes for metagenomic binning, comparative biology and taxonomic classification.</title>
        <authorList>
            <person name="Goeker M."/>
        </authorList>
    </citation>
    <scope>NUCLEOTIDE SEQUENCE [LARGE SCALE GENOMIC DNA]</scope>
    <source>
        <strain evidence="3 4">DSM 103462</strain>
    </source>
</reference>
<dbReference type="InterPro" id="IPR019199">
    <property type="entry name" value="Virulence_VapD/CRISPR_Cas2"/>
</dbReference>
<evidence type="ECO:0000256" key="1">
    <source>
        <dbReference type="ARBA" id="ARBA00022722"/>
    </source>
</evidence>
<dbReference type="AlphaFoldDB" id="A0A7W8G8B8"/>
<evidence type="ECO:0000256" key="2">
    <source>
        <dbReference type="ARBA" id="ARBA00022801"/>
    </source>
</evidence>
<sequence length="93" mass="10691">MFVSVVLDPGGIDSAKAIAEILARFSFKKIQKACWESMQINEAQLASLKREIDSVTDYYDTLRIYQFPVNSNFAVTELRHKQWKRSIYGAKQS</sequence>
<organism evidence="3 4">
    <name type="scientific">Treponema ruminis</name>
    <dbReference type="NCBI Taxonomy" id="744515"/>
    <lineage>
        <taxon>Bacteria</taxon>
        <taxon>Pseudomonadati</taxon>
        <taxon>Spirochaetota</taxon>
        <taxon>Spirochaetia</taxon>
        <taxon>Spirochaetales</taxon>
        <taxon>Treponemataceae</taxon>
        <taxon>Treponema</taxon>
    </lineage>
</organism>
<keyword evidence="4" id="KW-1185">Reference proteome</keyword>
<dbReference type="Proteomes" id="UP000518887">
    <property type="component" value="Unassembled WGS sequence"/>
</dbReference>
<evidence type="ECO:0000313" key="3">
    <source>
        <dbReference type="EMBL" id="MBB5225728.1"/>
    </source>
</evidence>
<gene>
    <name evidence="3" type="ORF">HNP76_001085</name>
</gene>